<keyword evidence="4" id="KW-0106">Calcium</keyword>
<dbReference type="PRINTS" id="PR00196">
    <property type="entry name" value="ANNEXIN"/>
</dbReference>
<dbReference type="GO" id="GO:0016328">
    <property type="term" value="C:lateral plasma membrane"/>
    <property type="evidence" value="ECO:0007669"/>
    <property type="project" value="Ensembl"/>
</dbReference>
<evidence type="ECO:0000313" key="5">
    <source>
        <dbReference type="Ensembl" id="ENSPMRP00000032430.1"/>
    </source>
</evidence>
<sequence length="374" mass="41780">MSLVNGVERRSLVKEILRHLPLADKTAVWGTLGTIRPHLNFEVEKDVHALLDAVSGKGVEYVTVIDLLTNRSNEQRQQIAEEFLNFTKQDLLKTLEAAFSGHLEGVITGLLKPAAQFDAHEINLALKGLEADTLLEILSTRTSQQLREILGCYKHDFSLDLEKDIASRTSGFLQSLLDALIKGNRERYSGVIDYVLIRQDTQALAGPGGGDPGRLDESEWIRILTERSPQHLNRVFIWYHKKTGLQVEEAMKKYLEGKALEAGLTLVSILRNTPLYFATKLYQAVKGPETSPRTLARILISRSETDLLSIRSEFRKHYGISLYSFLQVRAPGFLYCGWGVGRDGGRKSRGPGLLHQHHNFGSLPSLNFSIPAGP</sequence>
<dbReference type="Pfam" id="PF00191">
    <property type="entry name" value="Annexin"/>
    <property type="match status" value="4"/>
</dbReference>
<dbReference type="GO" id="GO:0005829">
    <property type="term" value="C:cytosol"/>
    <property type="evidence" value="ECO:0007669"/>
    <property type="project" value="Ensembl"/>
</dbReference>
<dbReference type="PROSITE" id="PS00223">
    <property type="entry name" value="ANNEXIN_1"/>
    <property type="match status" value="1"/>
</dbReference>
<reference evidence="5 6" key="1">
    <citation type="journal article" date="2019" name="Proc. Natl. Acad. Sci. U.S.A.">
        <title>Regulatory changes in pterin and carotenoid genes underlie balanced color polymorphisms in the wall lizard.</title>
        <authorList>
            <person name="Andrade P."/>
            <person name="Pinho C."/>
            <person name="Perez I de Lanuza G."/>
            <person name="Afonso S."/>
            <person name="Brejcha J."/>
            <person name="Rubin C.J."/>
            <person name="Wallerman O."/>
            <person name="Pereira P."/>
            <person name="Sabatino S.J."/>
            <person name="Bellati A."/>
            <person name="Pellitteri-Rosa D."/>
            <person name="Bosakova Z."/>
            <person name="Bunikis I."/>
            <person name="Carretero M.A."/>
            <person name="Feiner N."/>
            <person name="Marsik P."/>
            <person name="Pauperio F."/>
            <person name="Salvi D."/>
            <person name="Soler L."/>
            <person name="While G.M."/>
            <person name="Uller T."/>
            <person name="Font E."/>
            <person name="Andersson L."/>
            <person name="Carneiro M."/>
        </authorList>
    </citation>
    <scope>NUCLEOTIDE SEQUENCE</scope>
</reference>
<keyword evidence="6" id="KW-1185">Reference proteome</keyword>
<dbReference type="GO" id="GO:0009986">
    <property type="term" value="C:cell surface"/>
    <property type="evidence" value="ECO:0007669"/>
    <property type="project" value="Ensembl"/>
</dbReference>
<dbReference type="GO" id="GO:0045202">
    <property type="term" value="C:synapse"/>
    <property type="evidence" value="ECO:0007669"/>
    <property type="project" value="GOC"/>
</dbReference>
<dbReference type="InterPro" id="IPR018252">
    <property type="entry name" value="Annexin_repeat_CS"/>
</dbReference>
<dbReference type="PRINTS" id="PR01812">
    <property type="entry name" value="ANNEXINXXXI"/>
</dbReference>
<dbReference type="PANTHER" id="PTHR10502:SF122">
    <property type="entry name" value="ANNEXIN A9"/>
    <property type="match status" value="1"/>
</dbReference>
<dbReference type="GO" id="GO:0098609">
    <property type="term" value="P:cell-cell adhesion"/>
    <property type="evidence" value="ECO:0007669"/>
    <property type="project" value="Ensembl"/>
</dbReference>
<dbReference type="Ensembl" id="ENSPMRT00000034386.1">
    <property type="protein sequence ID" value="ENSPMRP00000032430.1"/>
    <property type="gene ID" value="ENSPMRG00000021015.1"/>
</dbReference>
<dbReference type="OMA" id="PAADIWI"/>
<dbReference type="Proteomes" id="UP000472272">
    <property type="component" value="Chromosome 16"/>
</dbReference>
<reference evidence="5" key="2">
    <citation type="submission" date="2025-08" db="UniProtKB">
        <authorList>
            <consortium name="Ensembl"/>
        </authorList>
    </citation>
    <scope>IDENTIFICATION</scope>
</reference>
<dbReference type="PROSITE" id="PS51897">
    <property type="entry name" value="ANNEXIN_2"/>
    <property type="match status" value="3"/>
</dbReference>
<dbReference type="GO" id="GO:0005544">
    <property type="term" value="F:calcium-dependent phospholipid binding"/>
    <property type="evidence" value="ECO:0007669"/>
    <property type="project" value="UniProtKB-KW"/>
</dbReference>
<dbReference type="GO" id="GO:0005634">
    <property type="term" value="C:nucleus"/>
    <property type="evidence" value="ECO:0007669"/>
    <property type="project" value="TreeGrafter"/>
</dbReference>
<dbReference type="GO" id="GO:0005509">
    <property type="term" value="F:calcium ion binding"/>
    <property type="evidence" value="ECO:0007669"/>
    <property type="project" value="InterPro"/>
</dbReference>
<dbReference type="GO" id="GO:0001786">
    <property type="term" value="F:phosphatidylserine binding"/>
    <property type="evidence" value="ECO:0007669"/>
    <property type="project" value="Ensembl"/>
</dbReference>
<protein>
    <recommendedName>
        <fullName evidence="4">Annexin</fullName>
    </recommendedName>
</protein>
<evidence type="ECO:0000256" key="4">
    <source>
        <dbReference type="RuleBase" id="RU003540"/>
    </source>
</evidence>
<dbReference type="SUPFAM" id="SSF47874">
    <property type="entry name" value="Annexin"/>
    <property type="match status" value="1"/>
</dbReference>
<accession>A0A670K7Y3</accession>
<dbReference type="Gene3D" id="1.10.220.10">
    <property type="entry name" value="Annexin"/>
    <property type="match status" value="4"/>
</dbReference>
<name>A0A670K7Y3_PODMU</name>
<keyword evidence="4" id="KW-0111">Calcium/phospholipid-binding</keyword>
<dbReference type="AlphaFoldDB" id="A0A670K7Y3"/>
<dbReference type="GO" id="GO:0012506">
    <property type="term" value="C:vesicle membrane"/>
    <property type="evidence" value="ECO:0007669"/>
    <property type="project" value="TreeGrafter"/>
</dbReference>
<dbReference type="GO" id="GO:0015464">
    <property type="term" value="F:acetylcholine receptor activity"/>
    <property type="evidence" value="ECO:0007669"/>
    <property type="project" value="Ensembl"/>
</dbReference>
<evidence type="ECO:0000256" key="1">
    <source>
        <dbReference type="ARBA" id="ARBA00007831"/>
    </source>
</evidence>
<proteinExistence type="inferred from homology"/>
<organism evidence="5 6">
    <name type="scientific">Podarcis muralis</name>
    <name type="common">Wall lizard</name>
    <name type="synonym">Lacerta muralis</name>
    <dbReference type="NCBI Taxonomy" id="64176"/>
    <lineage>
        <taxon>Eukaryota</taxon>
        <taxon>Metazoa</taxon>
        <taxon>Chordata</taxon>
        <taxon>Craniata</taxon>
        <taxon>Vertebrata</taxon>
        <taxon>Euteleostomi</taxon>
        <taxon>Lepidosauria</taxon>
        <taxon>Squamata</taxon>
        <taxon>Bifurcata</taxon>
        <taxon>Unidentata</taxon>
        <taxon>Episquamata</taxon>
        <taxon>Laterata</taxon>
        <taxon>Lacertibaenia</taxon>
        <taxon>Lacertidae</taxon>
        <taxon>Podarcis</taxon>
    </lineage>
</organism>
<evidence type="ECO:0000313" key="6">
    <source>
        <dbReference type="Proteomes" id="UP000472272"/>
    </source>
</evidence>
<reference evidence="5" key="3">
    <citation type="submission" date="2025-09" db="UniProtKB">
        <authorList>
            <consortium name="Ensembl"/>
        </authorList>
    </citation>
    <scope>IDENTIFICATION</scope>
</reference>
<dbReference type="GeneTree" id="ENSGT00940000161835"/>
<dbReference type="InterPro" id="IPR018502">
    <property type="entry name" value="Annexin_repeat"/>
</dbReference>
<gene>
    <name evidence="5" type="primary">ANXA9</name>
</gene>
<comment type="domain">
    <text evidence="4">A pair of annexin repeats may form one binding site for calcium and phospholipid.</text>
</comment>
<comment type="similarity">
    <text evidence="1 4">Belongs to the annexin family.</text>
</comment>
<dbReference type="InterPro" id="IPR009116">
    <property type="entry name" value="ANX9"/>
</dbReference>
<keyword evidence="3 4" id="KW-0041">Annexin</keyword>
<dbReference type="InterPro" id="IPR001464">
    <property type="entry name" value="Annexin"/>
</dbReference>
<dbReference type="SMART" id="SM00335">
    <property type="entry name" value="ANX"/>
    <property type="match status" value="4"/>
</dbReference>
<dbReference type="PANTHER" id="PTHR10502">
    <property type="entry name" value="ANNEXIN"/>
    <property type="match status" value="1"/>
</dbReference>
<keyword evidence="2 4" id="KW-0677">Repeat</keyword>
<dbReference type="InterPro" id="IPR037104">
    <property type="entry name" value="Annexin_sf"/>
</dbReference>
<evidence type="ECO:0000256" key="3">
    <source>
        <dbReference type="ARBA" id="ARBA00023216"/>
    </source>
</evidence>
<evidence type="ECO:0000256" key="2">
    <source>
        <dbReference type="ARBA" id="ARBA00022737"/>
    </source>
</evidence>